<keyword evidence="2" id="KW-0408">Iron</keyword>
<keyword evidence="5" id="KW-1185">Reference proteome</keyword>
<proteinExistence type="predicted"/>
<dbReference type="PANTHER" id="PTHR43432">
    <property type="entry name" value="SLR0285 PROTEIN"/>
    <property type="match status" value="1"/>
</dbReference>
<evidence type="ECO:0000256" key="3">
    <source>
        <dbReference type="ARBA" id="ARBA00023014"/>
    </source>
</evidence>
<evidence type="ECO:0000256" key="1">
    <source>
        <dbReference type="ARBA" id="ARBA00022723"/>
    </source>
</evidence>
<keyword evidence="3" id="KW-0411">Iron-sulfur</keyword>
<dbReference type="GO" id="GO:0051536">
    <property type="term" value="F:iron-sulfur cluster binding"/>
    <property type="evidence" value="ECO:0007669"/>
    <property type="project" value="UniProtKB-KW"/>
</dbReference>
<sequence>MKKIVYAKSPLSKSRIAEYNINPYLGCTHGGRYCYASMIIERFHNKDEVWGEFVDVRMNTPENILRELKNKKSADIYMSLMTDCYQPIEEKYQITRKHS</sequence>
<accession>A0A7U6JED4</accession>
<gene>
    <name evidence="4" type="ordered locus">CSE_04750</name>
</gene>
<dbReference type="AlphaFoldDB" id="A0A7U6JED4"/>
<dbReference type="EMBL" id="AP012051">
    <property type="protein sequence ID" value="BAL80601.1"/>
    <property type="molecule type" value="Genomic_DNA"/>
</dbReference>
<evidence type="ECO:0000313" key="4">
    <source>
        <dbReference type="EMBL" id="BAL80601.1"/>
    </source>
</evidence>
<reference evidence="4 5" key="1">
    <citation type="submission" date="2011-01" db="EMBL/GenBank/DDBJ databases">
        <title>Whole genome sequence of Caldisericum exile AZM16c01.</title>
        <authorList>
            <person name="Narita-Yamada S."/>
            <person name="Kawakoshi A."/>
            <person name="Nakamura S."/>
            <person name="Sasagawa M."/>
            <person name="Fukada J."/>
            <person name="Sekine M."/>
            <person name="Kato Y."/>
            <person name="Fukai R."/>
            <person name="Sasaki K."/>
            <person name="Hanamaki A."/>
            <person name="Narita H."/>
            <person name="Konno Y."/>
            <person name="Mori K."/>
            <person name="Yamazaki S."/>
            <person name="Suzuki K."/>
            <person name="Fujita N."/>
        </authorList>
    </citation>
    <scope>NUCLEOTIDE SEQUENCE [LARGE SCALE GENOMIC DNA]</scope>
    <source>
        <strain evidence="5">DSM 21853 / NBRC 104410 / AZM16c01</strain>
    </source>
</reference>
<evidence type="ECO:0000256" key="2">
    <source>
        <dbReference type="ARBA" id="ARBA00023004"/>
    </source>
</evidence>
<protein>
    <recommendedName>
        <fullName evidence="6">Radical SAM protein</fullName>
    </recommendedName>
</protein>
<evidence type="ECO:0008006" key="6">
    <source>
        <dbReference type="Google" id="ProtNLM"/>
    </source>
</evidence>
<dbReference type="InterPro" id="IPR040086">
    <property type="entry name" value="MJ0683-like"/>
</dbReference>
<dbReference type="RefSeq" id="WP_014453007.1">
    <property type="nucleotide sequence ID" value="NC_017096.1"/>
</dbReference>
<dbReference type="PANTHER" id="PTHR43432:SF3">
    <property type="entry name" value="SLR0285 PROTEIN"/>
    <property type="match status" value="1"/>
</dbReference>
<name>A0A7U6JED4_CALEA</name>
<organism evidence="4 5">
    <name type="scientific">Caldisericum exile (strain DSM 21853 / NBRC 104410 / AZM16c01)</name>
    <dbReference type="NCBI Taxonomy" id="511051"/>
    <lineage>
        <taxon>Bacteria</taxon>
        <taxon>Pseudomonadati</taxon>
        <taxon>Caldisericota/Cryosericota group</taxon>
        <taxon>Caldisericota</taxon>
        <taxon>Caldisericia</taxon>
        <taxon>Caldisericales</taxon>
        <taxon>Caldisericaceae</taxon>
        <taxon>Caldisericum</taxon>
    </lineage>
</organism>
<dbReference type="Proteomes" id="UP000004793">
    <property type="component" value="Chromosome"/>
</dbReference>
<dbReference type="OrthoDB" id="9785699at2"/>
<dbReference type="GO" id="GO:0046872">
    <property type="term" value="F:metal ion binding"/>
    <property type="evidence" value="ECO:0007669"/>
    <property type="project" value="UniProtKB-KW"/>
</dbReference>
<evidence type="ECO:0000313" key="5">
    <source>
        <dbReference type="Proteomes" id="UP000004793"/>
    </source>
</evidence>
<keyword evidence="1" id="KW-0479">Metal-binding</keyword>
<dbReference type="KEGG" id="cex:CSE_04750"/>